<organism evidence="2 3">
    <name type="scientific">Capronia epimyces CBS 606.96</name>
    <dbReference type="NCBI Taxonomy" id="1182542"/>
    <lineage>
        <taxon>Eukaryota</taxon>
        <taxon>Fungi</taxon>
        <taxon>Dikarya</taxon>
        <taxon>Ascomycota</taxon>
        <taxon>Pezizomycotina</taxon>
        <taxon>Eurotiomycetes</taxon>
        <taxon>Chaetothyriomycetidae</taxon>
        <taxon>Chaetothyriales</taxon>
        <taxon>Herpotrichiellaceae</taxon>
        <taxon>Capronia</taxon>
    </lineage>
</organism>
<feature type="region of interest" description="Disordered" evidence="1">
    <location>
        <begin position="641"/>
        <end position="713"/>
    </location>
</feature>
<keyword evidence="3" id="KW-1185">Reference proteome</keyword>
<feature type="region of interest" description="Disordered" evidence="1">
    <location>
        <begin position="82"/>
        <end position="107"/>
    </location>
</feature>
<dbReference type="Proteomes" id="UP000019478">
    <property type="component" value="Unassembled WGS sequence"/>
</dbReference>
<feature type="compositionally biased region" description="Basic and acidic residues" evidence="1">
    <location>
        <begin position="806"/>
        <end position="837"/>
    </location>
</feature>
<feature type="compositionally biased region" description="Basic and acidic residues" evidence="1">
    <location>
        <begin position="94"/>
        <end position="107"/>
    </location>
</feature>
<feature type="compositionally biased region" description="Low complexity" evidence="1">
    <location>
        <begin position="656"/>
        <end position="676"/>
    </location>
</feature>
<accession>W9XJD6</accession>
<dbReference type="STRING" id="1182542.W9XJD6"/>
<reference evidence="2 3" key="1">
    <citation type="submission" date="2013-03" db="EMBL/GenBank/DDBJ databases">
        <title>The Genome Sequence of Capronia epimyces CBS 606.96.</title>
        <authorList>
            <consortium name="The Broad Institute Genomics Platform"/>
            <person name="Cuomo C."/>
            <person name="de Hoog S."/>
            <person name="Gorbushina A."/>
            <person name="Walker B."/>
            <person name="Young S.K."/>
            <person name="Zeng Q."/>
            <person name="Gargeya S."/>
            <person name="Fitzgerald M."/>
            <person name="Haas B."/>
            <person name="Abouelleil A."/>
            <person name="Allen A.W."/>
            <person name="Alvarado L."/>
            <person name="Arachchi H.M."/>
            <person name="Berlin A.M."/>
            <person name="Chapman S.B."/>
            <person name="Gainer-Dewar J."/>
            <person name="Goldberg J."/>
            <person name="Griggs A."/>
            <person name="Gujja S."/>
            <person name="Hansen M."/>
            <person name="Howarth C."/>
            <person name="Imamovic A."/>
            <person name="Ireland A."/>
            <person name="Larimer J."/>
            <person name="McCowan C."/>
            <person name="Murphy C."/>
            <person name="Pearson M."/>
            <person name="Poon T.W."/>
            <person name="Priest M."/>
            <person name="Roberts A."/>
            <person name="Saif S."/>
            <person name="Shea T."/>
            <person name="Sisk P."/>
            <person name="Sykes S."/>
            <person name="Wortman J."/>
            <person name="Nusbaum C."/>
            <person name="Birren B."/>
        </authorList>
    </citation>
    <scope>NUCLEOTIDE SEQUENCE [LARGE SCALE GENOMIC DNA]</scope>
    <source>
        <strain evidence="2 3">CBS 606.96</strain>
    </source>
</reference>
<name>W9XJD6_9EURO</name>
<dbReference type="AlphaFoldDB" id="W9XJD6"/>
<feature type="compositionally biased region" description="Low complexity" evidence="1">
    <location>
        <begin position="728"/>
        <end position="742"/>
    </location>
</feature>
<sequence length="936" mass="103849">MRAAAYLLGEHLDQHRKGRQCDDGNRLRRRPVSFLIRGEEVSHVEFLRYFRRKKVSDPVAWVREQGKKGDSVLSEDVELVTGIATPESDSEENEKEHEYEHDHDHDHDAAVAEREAELWVDVARVQPTEEIEEQDLLPDRMAGRDPFQEYAAANSPLRRQDMQSHISDQMSTSTSVSFPRTGPLQASSAWTLTLTPVLFRPQAFHALEHLNYSMSTYISSYAASARSLRHMEPAVHAYTVHAVFASKMADGMALLKRISRQQQYHKAKVPDQTAAQAFASFHHGFELVRTILRDDHPMSLAVILGTVCELISHTGLVGGGGEGDGDGDGDHGSSTAANDKPVTLFWTVTAQLLQYLSEMASLVLGSGHALTAFFAVLAQEALSLSLSLSQALNLNGRAAALEARLNLANLIVNTLRVATGQYLSFTRSSTTSATSASAHDWKTLYLRERFCDSLYHSGPSFAHERAQERRLLLHDQERFYGPTARNVLYTMTNVADDALENGDVVGAIEHFNQVLTRADLLSDYGRAKTRFAALEGLGKCFIARAEAEGEAAASRSDNVYAAPELDPRLGVGSGTGDINTDVDDATLGHSSAYAYTQLNTNILSGQFAGITSIPVTVTAPTTAVHCVCACSCACHSHNHATGPSHPSYSGESSNLGTGTATPSTSSSSSSSSRPASLNEQILEQDPIPYPYQDPSQGGHSRGDGDGDDGQTGSVWFQQQDLQFVAGHTQVQPQTQAQAQAQTETRSQIQMPMKNPNPSITRNLGENGMQGYCLPLRQYSPQLPGEDAALAGGVGYSVQSSIYPHLELGDSEQRQEQERERERERELRKESERARERELMERERELQRRRELLERERELLEGEIKLQRERELLEGEIKLQRERERQSKRQDDLHQALRYFCAAEAEARVWFDTTSRRTARVRAKIDEIREMVTATEF</sequence>
<dbReference type="EMBL" id="AMGY01000011">
    <property type="protein sequence ID" value="EXJ77086.1"/>
    <property type="molecule type" value="Genomic_DNA"/>
</dbReference>
<feature type="compositionally biased region" description="Polar residues" evidence="1">
    <location>
        <begin position="743"/>
        <end position="754"/>
    </location>
</feature>
<evidence type="ECO:0000313" key="2">
    <source>
        <dbReference type="EMBL" id="EXJ77086.1"/>
    </source>
</evidence>
<dbReference type="RefSeq" id="XP_007738524.1">
    <property type="nucleotide sequence ID" value="XM_007740334.1"/>
</dbReference>
<dbReference type="eggNOG" id="ENOG502SS3K">
    <property type="taxonomic scope" value="Eukaryota"/>
</dbReference>
<dbReference type="GeneID" id="19174324"/>
<gene>
    <name evidence="2" type="ORF">A1O3_10244</name>
</gene>
<feature type="region of interest" description="Disordered" evidence="1">
    <location>
        <begin position="728"/>
        <end position="754"/>
    </location>
</feature>
<comment type="caution">
    <text evidence="2">The sequence shown here is derived from an EMBL/GenBank/DDBJ whole genome shotgun (WGS) entry which is preliminary data.</text>
</comment>
<dbReference type="HOGENOM" id="CLU_313080_0_0_1"/>
<evidence type="ECO:0000313" key="3">
    <source>
        <dbReference type="Proteomes" id="UP000019478"/>
    </source>
</evidence>
<dbReference type="OrthoDB" id="5075616at2759"/>
<proteinExistence type="predicted"/>
<protein>
    <submittedName>
        <fullName evidence="2">Uncharacterized protein</fullName>
    </submittedName>
</protein>
<feature type="compositionally biased region" description="Polar residues" evidence="1">
    <location>
        <begin position="644"/>
        <end position="655"/>
    </location>
</feature>
<feature type="region of interest" description="Disordered" evidence="1">
    <location>
        <begin position="804"/>
        <end position="837"/>
    </location>
</feature>
<evidence type="ECO:0000256" key="1">
    <source>
        <dbReference type="SAM" id="MobiDB-lite"/>
    </source>
</evidence>